<reference evidence="2" key="1">
    <citation type="journal article" date="2014" name="Front. Microbiol.">
        <title>High frequency of phylogenetically diverse reductive dehalogenase-homologous genes in deep subseafloor sedimentary metagenomes.</title>
        <authorList>
            <person name="Kawai M."/>
            <person name="Futagami T."/>
            <person name="Toyoda A."/>
            <person name="Takaki Y."/>
            <person name="Nishi S."/>
            <person name="Hori S."/>
            <person name="Arai W."/>
            <person name="Tsubouchi T."/>
            <person name="Morono Y."/>
            <person name="Uchiyama I."/>
            <person name="Ito T."/>
            <person name="Fujiyama A."/>
            <person name="Inagaki F."/>
            <person name="Takami H."/>
        </authorList>
    </citation>
    <scope>NUCLEOTIDE SEQUENCE</scope>
    <source>
        <strain evidence="2">Expedition CK06-06</strain>
    </source>
</reference>
<feature type="region of interest" description="Disordered" evidence="1">
    <location>
        <begin position="84"/>
        <end position="105"/>
    </location>
</feature>
<dbReference type="AlphaFoldDB" id="X1A2X3"/>
<protein>
    <submittedName>
        <fullName evidence="2">Uncharacterized protein</fullName>
    </submittedName>
</protein>
<evidence type="ECO:0000256" key="1">
    <source>
        <dbReference type="SAM" id="MobiDB-lite"/>
    </source>
</evidence>
<name>X1A2X3_9ZZZZ</name>
<gene>
    <name evidence="2" type="ORF">S01H4_30837</name>
</gene>
<proteinExistence type="predicted"/>
<sequence>MSKGKKKEPTLEDKLVDAATDLRDKMDYVRDRELTALDSVTELLTEAEARRSAERLSQVRAEVDAAADLWQQRASRRLASLARRHKLAAPEPKPKKRLTPTEKKAAQVVPYRKLRGIVNNAELPKRAREEIEKASKGGLPQLILFWVNGERSLLEICRLTRLEGRGATLEPARAIRWAEAMKRAGV</sequence>
<feature type="non-terminal residue" evidence="2">
    <location>
        <position position="186"/>
    </location>
</feature>
<accession>X1A2X3</accession>
<organism evidence="2">
    <name type="scientific">marine sediment metagenome</name>
    <dbReference type="NCBI Taxonomy" id="412755"/>
    <lineage>
        <taxon>unclassified sequences</taxon>
        <taxon>metagenomes</taxon>
        <taxon>ecological metagenomes</taxon>
    </lineage>
</organism>
<comment type="caution">
    <text evidence="2">The sequence shown here is derived from an EMBL/GenBank/DDBJ whole genome shotgun (WGS) entry which is preliminary data.</text>
</comment>
<dbReference type="EMBL" id="BART01015952">
    <property type="protein sequence ID" value="GAG76079.1"/>
    <property type="molecule type" value="Genomic_DNA"/>
</dbReference>
<evidence type="ECO:0000313" key="2">
    <source>
        <dbReference type="EMBL" id="GAG76079.1"/>
    </source>
</evidence>